<keyword evidence="2" id="KW-1003">Cell membrane</keyword>
<keyword evidence="6 8" id="KW-1133">Transmembrane helix</keyword>
<evidence type="ECO:0000256" key="3">
    <source>
        <dbReference type="ARBA" id="ARBA00022676"/>
    </source>
</evidence>
<gene>
    <name evidence="9" type="ORF">METZ01_LOCUS227789</name>
</gene>
<accession>A0A382GJJ1</accession>
<feature type="transmembrane region" description="Helical" evidence="8">
    <location>
        <begin position="145"/>
        <end position="165"/>
    </location>
</feature>
<feature type="transmembrane region" description="Helical" evidence="8">
    <location>
        <begin position="275"/>
        <end position="293"/>
    </location>
</feature>
<feature type="transmembrane region" description="Helical" evidence="8">
    <location>
        <begin position="109"/>
        <end position="133"/>
    </location>
</feature>
<dbReference type="GO" id="GO:0005886">
    <property type="term" value="C:plasma membrane"/>
    <property type="evidence" value="ECO:0007669"/>
    <property type="project" value="UniProtKB-SubCell"/>
</dbReference>
<evidence type="ECO:0000256" key="7">
    <source>
        <dbReference type="ARBA" id="ARBA00023136"/>
    </source>
</evidence>
<evidence type="ECO:0000313" key="9">
    <source>
        <dbReference type="EMBL" id="SVB74935.1"/>
    </source>
</evidence>
<evidence type="ECO:0000256" key="4">
    <source>
        <dbReference type="ARBA" id="ARBA00022679"/>
    </source>
</evidence>
<name>A0A382GJJ1_9ZZZZ</name>
<evidence type="ECO:0000256" key="2">
    <source>
        <dbReference type="ARBA" id="ARBA00022475"/>
    </source>
</evidence>
<keyword evidence="7 8" id="KW-0472">Membrane</keyword>
<protein>
    <submittedName>
        <fullName evidence="9">Uncharacterized protein</fullName>
    </submittedName>
</protein>
<feature type="transmembrane region" description="Helical" evidence="8">
    <location>
        <begin position="240"/>
        <end position="263"/>
    </location>
</feature>
<proteinExistence type="predicted"/>
<dbReference type="PANTHER" id="PTHR33908">
    <property type="entry name" value="MANNOSYLTRANSFERASE YKCB-RELATED"/>
    <property type="match status" value="1"/>
</dbReference>
<evidence type="ECO:0000256" key="6">
    <source>
        <dbReference type="ARBA" id="ARBA00022989"/>
    </source>
</evidence>
<comment type="subcellular location">
    <subcellularLocation>
        <location evidence="1">Cell membrane</location>
        <topology evidence="1">Multi-pass membrane protein</topology>
    </subcellularLocation>
</comment>
<keyword evidence="3" id="KW-0328">Glycosyltransferase</keyword>
<dbReference type="EMBL" id="UINC01055724">
    <property type="protein sequence ID" value="SVB74935.1"/>
    <property type="molecule type" value="Genomic_DNA"/>
</dbReference>
<dbReference type="GO" id="GO:0016763">
    <property type="term" value="F:pentosyltransferase activity"/>
    <property type="evidence" value="ECO:0007669"/>
    <property type="project" value="TreeGrafter"/>
</dbReference>
<reference evidence="9" key="1">
    <citation type="submission" date="2018-05" db="EMBL/GenBank/DDBJ databases">
        <authorList>
            <person name="Lanie J.A."/>
            <person name="Ng W.-L."/>
            <person name="Kazmierczak K.M."/>
            <person name="Andrzejewski T.M."/>
            <person name="Davidsen T.M."/>
            <person name="Wayne K.J."/>
            <person name="Tettelin H."/>
            <person name="Glass J.I."/>
            <person name="Rusch D."/>
            <person name="Podicherti R."/>
            <person name="Tsui H.-C.T."/>
            <person name="Winkler M.E."/>
        </authorList>
    </citation>
    <scope>NUCLEOTIDE SEQUENCE</scope>
</reference>
<dbReference type="AlphaFoldDB" id="A0A382GJJ1"/>
<feature type="transmembrane region" description="Helical" evidence="8">
    <location>
        <begin position="20"/>
        <end position="41"/>
    </location>
</feature>
<feature type="transmembrane region" description="Helical" evidence="8">
    <location>
        <begin position="331"/>
        <end position="353"/>
    </location>
</feature>
<feature type="transmembrane region" description="Helical" evidence="8">
    <location>
        <begin position="305"/>
        <end position="324"/>
    </location>
</feature>
<keyword evidence="4" id="KW-0808">Transferase</keyword>
<dbReference type="InterPro" id="IPR050297">
    <property type="entry name" value="LipidA_mod_glycosyltrf_83"/>
</dbReference>
<keyword evidence="5 8" id="KW-0812">Transmembrane</keyword>
<evidence type="ECO:0000256" key="5">
    <source>
        <dbReference type="ARBA" id="ARBA00022692"/>
    </source>
</evidence>
<evidence type="ECO:0000256" key="1">
    <source>
        <dbReference type="ARBA" id="ARBA00004651"/>
    </source>
</evidence>
<organism evidence="9">
    <name type="scientific">marine metagenome</name>
    <dbReference type="NCBI Taxonomy" id="408172"/>
    <lineage>
        <taxon>unclassified sequences</taxon>
        <taxon>metagenomes</taxon>
        <taxon>ecological metagenomes</taxon>
    </lineage>
</organism>
<feature type="transmembrane region" description="Helical" evidence="8">
    <location>
        <begin position="61"/>
        <end position="89"/>
    </location>
</feature>
<dbReference type="GO" id="GO:0008610">
    <property type="term" value="P:lipid biosynthetic process"/>
    <property type="evidence" value="ECO:0007669"/>
    <property type="project" value="UniProtKB-ARBA"/>
</dbReference>
<evidence type="ECO:0000256" key="8">
    <source>
        <dbReference type="SAM" id="Phobius"/>
    </source>
</evidence>
<dbReference type="PANTHER" id="PTHR33908:SF11">
    <property type="entry name" value="MEMBRANE PROTEIN"/>
    <property type="match status" value="1"/>
</dbReference>
<sequence>MYHMIVSIPYSLIATMDTTTQLFLLRLLMVFFSCGVIILAFKIGQVLYPEDQLPFVATTCLCFYSQFVHIGSIVSYDVLVNLFASLFLYYLLKANCSGNGWHHVLKSGFFLGMALFTKASALMLLPGVIFWWMLNGMKTKAWREITLKAAILSLTAFCIGGWWYAKNLWLYQQFVFSEFGETPSWHYSGEMNEGFGLITIETLGWLKQVSIIQNYWQALWNSFYGLTGSFGWGNVPLKPWMYICSGMVFGSAIIGAGVTLTRIVRTPLQEYINKYSTHVLFYGVCICYCALLFLERGKFVMGRYYFPIIIPAVYLFIVSIRNVFTANQRHVFLMCFTILFIIFDTLILLEIIIPRYYLIPPPSRLLDYF</sequence>